<accession>A0ABT9TS41</accession>
<gene>
    <name evidence="1" type="ORF">J2T10_004171</name>
</gene>
<keyword evidence="2" id="KW-1185">Reference proteome</keyword>
<name>A0ABT9TS41_PAENI</name>
<comment type="caution">
    <text evidence="1">The sequence shown here is derived from an EMBL/GenBank/DDBJ whole genome shotgun (WGS) entry which is preliminary data.</text>
</comment>
<dbReference type="Proteomes" id="UP001244563">
    <property type="component" value="Unassembled WGS sequence"/>
</dbReference>
<evidence type="ECO:0000313" key="2">
    <source>
        <dbReference type="Proteomes" id="UP001244563"/>
    </source>
</evidence>
<sequence>MNGSLPTNRGATLSVVETDFGEAGTAFEMLGDELTAQDGAFIHIVITWAPRRVRY</sequence>
<organism evidence="1 2">
    <name type="scientific">Paenarthrobacter nicotinovorans</name>
    <name type="common">Arthrobacter nicotinovorans</name>
    <dbReference type="NCBI Taxonomy" id="29320"/>
    <lineage>
        <taxon>Bacteria</taxon>
        <taxon>Bacillati</taxon>
        <taxon>Actinomycetota</taxon>
        <taxon>Actinomycetes</taxon>
        <taxon>Micrococcales</taxon>
        <taxon>Micrococcaceae</taxon>
        <taxon>Paenarthrobacter</taxon>
    </lineage>
</organism>
<proteinExistence type="predicted"/>
<reference evidence="1 2" key="1">
    <citation type="submission" date="2023-07" db="EMBL/GenBank/DDBJ databases">
        <title>Sorghum-associated microbial communities from plants grown in Nebraska, USA.</title>
        <authorList>
            <person name="Schachtman D."/>
        </authorList>
    </citation>
    <scope>NUCLEOTIDE SEQUENCE [LARGE SCALE GENOMIC DNA]</scope>
    <source>
        <strain evidence="1 2">CC523</strain>
    </source>
</reference>
<dbReference type="EMBL" id="JAUSSW010000017">
    <property type="protein sequence ID" value="MDQ0104496.1"/>
    <property type="molecule type" value="Genomic_DNA"/>
</dbReference>
<protein>
    <submittedName>
        <fullName evidence="1">Uncharacterized protein</fullName>
    </submittedName>
</protein>
<evidence type="ECO:0000313" key="1">
    <source>
        <dbReference type="EMBL" id="MDQ0104496.1"/>
    </source>
</evidence>